<dbReference type="Gene3D" id="3.40.50.720">
    <property type="entry name" value="NAD(P)-binding Rossmann-like Domain"/>
    <property type="match status" value="1"/>
</dbReference>
<dbReference type="EMBL" id="CP094533">
    <property type="protein sequence ID" value="UOE27172.1"/>
    <property type="molecule type" value="Genomic_DNA"/>
</dbReference>
<dbReference type="Pfam" id="PF13561">
    <property type="entry name" value="adh_short_C2"/>
    <property type="match status" value="1"/>
</dbReference>
<evidence type="ECO:0000313" key="5">
    <source>
        <dbReference type="Proteomes" id="UP000831304"/>
    </source>
</evidence>
<dbReference type="PRINTS" id="PR00080">
    <property type="entry name" value="SDRFAMILY"/>
</dbReference>
<gene>
    <name evidence="4" type="ORF">MTP13_05145</name>
</gene>
<dbReference type="PANTHER" id="PTHR42760:SF133">
    <property type="entry name" value="3-OXOACYL-[ACYL-CARRIER-PROTEIN] REDUCTASE"/>
    <property type="match status" value="1"/>
</dbReference>
<dbReference type="RefSeq" id="WP_243570018.1">
    <property type="nucleotide sequence ID" value="NZ_BAAARD010000002.1"/>
</dbReference>
<dbReference type="PRINTS" id="PR00081">
    <property type="entry name" value="GDHRDH"/>
</dbReference>
<dbReference type="InterPro" id="IPR057326">
    <property type="entry name" value="KR_dom"/>
</dbReference>
<keyword evidence="5" id="KW-1185">Reference proteome</keyword>
<sequence>MDALRLNPGGGDVAFDFGGRRVLVTGGASGIGLTIAARFAAAGAHPVVVDVDEDALAAVCGLVPGATAIRLDVTDAAAVTDFAAAHGPFDVAVNNAMICGDDDFLSATPEQLRREVDVNLVAPMLVTRAVLPAMVDRGAGAIVNVSSINALQHLGNEAYSAAKAGLQSLTRSVATEYGRHGVRCNAIALGTVDTPYWSERRAADPGVLDRLERWYPLRRIGTPEDAAAAVLFFASSAARWITGAVLTVDGGFTAGNLRMSDDIHGERRD</sequence>
<protein>
    <submittedName>
        <fullName evidence="4">SDR family oxidoreductase</fullName>
    </submittedName>
</protein>
<evidence type="ECO:0000256" key="1">
    <source>
        <dbReference type="ARBA" id="ARBA00006484"/>
    </source>
</evidence>
<evidence type="ECO:0000313" key="4">
    <source>
        <dbReference type="EMBL" id="UOE27172.1"/>
    </source>
</evidence>
<name>A0ABY4AXN3_9MICO</name>
<evidence type="ECO:0000259" key="3">
    <source>
        <dbReference type="SMART" id="SM00822"/>
    </source>
</evidence>
<organism evidence="4 5">
    <name type="scientific">Agromyces soli</name>
    <dbReference type="NCBI Taxonomy" id="659012"/>
    <lineage>
        <taxon>Bacteria</taxon>
        <taxon>Bacillati</taxon>
        <taxon>Actinomycetota</taxon>
        <taxon>Actinomycetes</taxon>
        <taxon>Micrococcales</taxon>
        <taxon>Microbacteriaceae</taxon>
        <taxon>Agromyces</taxon>
    </lineage>
</organism>
<proteinExistence type="inferred from homology"/>
<evidence type="ECO:0000256" key="2">
    <source>
        <dbReference type="ARBA" id="ARBA00023002"/>
    </source>
</evidence>
<comment type="similarity">
    <text evidence="1">Belongs to the short-chain dehydrogenases/reductases (SDR) family.</text>
</comment>
<dbReference type="InterPro" id="IPR036291">
    <property type="entry name" value="NAD(P)-bd_dom_sf"/>
</dbReference>
<reference evidence="4 5" key="1">
    <citation type="submission" date="2022-03" db="EMBL/GenBank/DDBJ databases">
        <title>Agromyces sp. isolated from the gut of P. brevitarsis seulensis larvae.</title>
        <authorList>
            <person name="Won M."/>
            <person name="Kwon S.-W."/>
        </authorList>
    </citation>
    <scope>NUCLEOTIDE SEQUENCE [LARGE SCALE GENOMIC DNA]</scope>
    <source>
        <strain evidence="4 5">KACC 16215</strain>
    </source>
</reference>
<dbReference type="Proteomes" id="UP000831304">
    <property type="component" value="Chromosome"/>
</dbReference>
<dbReference type="InterPro" id="IPR002347">
    <property type="entry name" value="SDR_fam"/>
</dbReference>
<dbReference type="SMART" id="SM00822">
    <property type="entry name" value="PKS_KR"/>
    <property type="match status" value="1"/>
</dbReference>
<feature type="domain" description="Ketoreductase" evidence="3">
    <location>
        <begin position="20"/>
        <end position="200"/>
    </location>
</feature>
<accession>A0ABY4AXN3</accession>
<dbReference type="CDD" id="cd05233">
    <property type="entry name" value="SDR_c"/>
    <property type="match status" value="1"/>
</dbReference>
<dbReference type="SUPFAM" id="SSF51735">
    <property type="entry name" value="NAD(P)-binding Rossmann-fold domains"/>
    <property type="match status" value="1"/>
</dbReference>
<keyword evidence="2" id="KW-0560">Oxidoreductase</keyword>
<dbReference type="PANTHER" id="PTHR42760">
    <property type="entry name" value="SHORT-CHAIN DEHYDROGENASES/REDUCTASES FAMILY MEMBER"/>
    <property type="match status" value="1"/>
</dbReference>
<dbReference type="PROSITE" id="PS00061">
    <property type="entry name" value="ADH_SHORT"/>
    <property type="match status" value="1"/>
</dbReference>
<dbReference type="InterPro" id="IPR020904">
    <property type="entry name" value="Sc_DH/Rdtase_CS"/>
</dbReference>